<dbReference type="InterPro" id="IPR004919">
    <property type="entry name" value="GmrSD_N"/>
</dbReference>
<dbReference type="Proteomes" id="UP001628193">
    <property type="component" value="Unassembled WGS sequence"/>
</dbReference>
<feature type="compositionally biased region" description="Acidic residues" evidence="1">
    <location>
        <begin position="7"/>
        <end position="24"/>
    </location>
</feature>
<accession>A0ABQ0CCT2</accession>
<proteinExistence type="predicted"/>
<dbReference type="PANTHER" id="PTHR39639">
    <property type="entry name" value="CHROMOSOME 16, WHOLE GENOME SHOTGUN SEQUENCE"/>
    <property type="match status" value="1"/>
</dbReference>
<dbReference type="RefSeq" id="WP_420906436.1">
    <property type="nucleotide sequence ID" value="NZ_BAAFGK010000005.1"/>
</dbReference>
<feature type="domain" description="GmrSD restriction endonucleases N-terminal" evidence="2">
    <location>
        <begin position="49"/>
        <end position="191"/>
    </location>
</feature>
<evidence type="ECO:0000313" key="3">
    <source>
        <dbReference type="EMBL" id="GAB0058713.1"/>
    </source>
</evidence>
<dbReference type="Pfam" id="PF03235">
    <property type="entry name" value="GmrSD_N"/>
    <property type="match status" value="1"/>
</dbReference>
<feature type="region of interest" description="Disordered" evidence="1">
    <location>
        <begin position="1"/>
        <end position="32"/>
    </location>
</feature>
<organism evidence="3 4">
    <name type="scientific">Candidatus Magnetaquiglobus chichijimensis</name>
    <dbReference type="NCBI Taxonomy" id="3141448"/>
    <lineage>
        <taxon>Bacteria</taxon>
        <taxon>Pseudomonadati</taxon>
        <taxon>Pseudomonadota</taxon>
        <taxon>Magnetococcia</taxon>
        <taxon>Magnetococcales</taxon>
        <taxon>Candidatus Magnetaquicoccaceae</taxon>
        <taxon>Candidatus Magnetaquiglobus</taxon>
    </lineage>
</organism>
<dbReference type="EMBL" id="BAAFGK010000005">
    <property type="protein sequence ID" value="GAB0058713.1"/>
    <property type="molecule type" value="Genomic_DNA"/>
</dbReference>
<reference evidence="3 4" key="1">
    <citation type="submission" date="2024-09" db="EMBL/GenBank/DDBJ databases">
        <title>Draft genome sequence of Candidatus Magnetaquicoccaceae bacterium FCR-1.</title>
        <authorList>
            <person name="Shimoshige H."/>
            <person name="Shimamura S."/>
            <person name="Taoka A."/>
            <person name="Kobayashi H."/>
            <person name="Maekawa T."/>
        </authorList>
    </citation>
    <scope>NUCLEOTIDE SEQUENCE [LARGE SCALE GENOMIC DNA]</scope>
    <source>
        <strain evidence="3 4">FCR-1</strain>
    </source>
</reference>
<evidence type="ECO:0000313" key="4">
    <source>
        <dbReference type="Proteomes" id="UP001628193"/>
    </source>
</evidence>
<name>A0ABQ0CCT2_9PROT</name>
<evidence type="ECO:0000256" key="1">
    <source>
        <dbReference type="SAM" id="MobiDB-lite"/>
    </source>
</evidence>
<evidence type="ECO:0000259" key="2">
    <source>
        <dbReference type="Pfam" id="PF03235"/>
    </source>
</evidence>
<dbReference type="PANTHER" id="PTHR39639:SF1">
    <property type="entry name" value="DUF262 DOMAIN-CONTAINING PROTEIN"/>
    <property type="match status" value="1"/>
</dbReference>
<comment type="caution">
    <text evidence="3">The sequence shown here is derived from an EMBL/GenBank/DDBJ whole genome shotgun (WGS) entry which is preliminary data.</text>
</comment>
<gene>
    <name evidence="3" type="ORF">SIID45300_03068</name>
</gene>
<sequence>MSHFESDESLEAEDMLDSGVEPEEIGINKPFDPTKINVQTKQMSLDTLVKRINENEIDLSPDFQRNEVWKKPAKCRLIESLLIRIPLPAFYMDATDEGHWLVVDGLQRLSTLRDFILHKSLDLSDLEFLKDVEGKRFNELPRNYQRRIEETQVTVYLIEKGTPPDVKFNIFKRINTGGMPLSAQEIRHALHQGPATERIKVLAESQAFLKATANGMKNQRMADRECVLRFLAFSLTPYPKYPDDDFDAFLSNAMSRLNTMAPAQLNVLEMRFKRAMELATRIFGNRAFRKESRNTSARSQINKALFEAWSINLASLDDEAQERIVDRKTILRNKFLDLMDNDTFFNAVTQGTGSWQRVQKRFQAIHDIIQATLEEPQP</sequence>
<keyword evidence="4" id="KW-1185">Reference proteome</keyword>
<protein>
    <recommendedName>
        <fullName evidence="2">GmrSD restriction endonucleases N-terminal domain-containing protein</fullName>
    </recommendedName>
</protein>